<evidence type="ECO:0000256" key="4">
    <source>
        <dbReference type="PROSITE-ProRule" id="PRU00182"/>
    </source>
</evidence>
<dbReference type="SMART" id="SM00363">
    <property type="entry name" value="S4"/>
    <property type="match status" value="1"/>
</dbReference>
<gene>
    <name evidence="7" type="ORF">C7C46_15770</name>
</gene>
<evidence type="ECO:0000313" key="8">
    <source>
        <dbReference type="Proteomes" id="UP000248039"/>
    </source>
</evidence>
<dbReference type="InterPro" id="IPR025708">
    <property type="entry name" value="HSP15"/>
</dbReference>
<dbReference type="InterPro" id="IPR036986">
    <property type="entry name" value="S4_RNA-bd_sf"/>
</dbReference>
<protein>
    <submittedName>
        <fullName evidence="7">RNA-binding protein</fullName>
    </submittedName>
</protein>
<dbReference type="Gene3D" id="3.10.290.10">
    <property type="entry name" value="RNA-binding S4 domain"/>
    <property type="match status" value="1"/>
</dbReference>
<feature type="region of interest" description="Disordered" evidence="5">
    <location>
        <begin position="96"/>
        <end position="136"/>
    </location>
</feature>
<organism evidence="7 8">
    <name type="scientific">Streptomyces tateyamensis</name>
    <dbReference type="NCBI Taxonomy" id="565073"/>
    <lineage>
        <taxon>Bacteria</taxon>
        <taxon>Bacillati</taxon>
        <taxon>Actinomycetota</taxon>
        <taxon>Actinomycetes</taxon>
        <taxon>Kitasatosporales</taxon>
        <taxon>Streptomycetaceae</taxon>
        <taxon>Streptomyces</taxon>
    </lineage>
</organism>
<feature type="compositionally biased region" description="Basic and acidic residues" evidence="5">
    <location>
        <begin position="106"/>
        <end position="123"/>
    </location>
</feature>
<evidence type="ECO:0000259" key="6">
    <source>
        <dbReference type="SMART" id="SM00363"/>
    </source>
</evidence>
<dbReference type="GO" id="GO:0003727">
    <property type="term" value="F:single-stranded RNA binding"/>
    <property type="evidence" value="ECO:0007669"/>
    <property type="project" value="InterPro"/>
</dbReference>
<keyword evidence="8" id="KW-1185">Reference proteome</keyword>
<proteinExistence type="inferred from homology"/>
<keyword evidence="3" id="KW-0238">DNA-binding</keyword>
<evidence type="ECO:0000256" key="5">
    <source>
        <dbReference type="SAM" id="MobiDB-lite"/>
    </source>
</evidence>
<accession>A0A2V4NQU3</accession>
<evidence type="ECO:0000256" key="2">
    <source>
        <dbReference type="ARBA" id="ARBA00022884"/>
    </source>
</evidence>
<dbReference type="EMBL" id="PYBW01000049">
    <property type="protein sequence ID" value="PYC78563.1"/>
    <property type="molecule type" value="Genomic_DNA"/>
</dbReference>
<evidence type="ECO:0000256" key="3">
    <source>
        <dbReference type="ARBA" id="ARBA00023125"/>
    </source>
</evidence>
<dbReference type="GO" id="GO:0003677">
    <property type="term" value="F:DNA binding"/>
    <property type="evidence" value="ECO:0007669"/>
    <property type="project" value="UniProtKB-KW"/>
</dbReference>
<dbReference type="PROSITE" id="PS50889">
    <property type="entry name" value="S4"/>
    <property type="match status" value="1"/>
</dbReference>
<reference evidence="7 8" key="1">
    <citation type="submission" date="2018-03" db="EMBL/GenBank/DDBJ databases">
        <title>Bioinformatic expansion and discovery of thiopeptide antibiotics.</title>
        <authorList>
            <person name="Schwalen C.J."/>
            <person name="Hudson G.A."/>
            <person name="Mitchell D.A."/>
        </authorList>
    </citation>
    <scope>NUCLEOTIDE SEQUENCE [LARGE SCALE GENOMIC DNA]</scope>
    <source>
        <strain evidence="7 8">ATCC 21389</strain>
    </source>
</reference>
<dbReference type="PIRSF" id="PIRSF016821">
    <property type="entry name" value="HSP15"/>
    <property type="match status" value="1"/>
</dbReference>
<comment type="caution">
    <text evidence="7">The sequence shown here is derived from an EMBL/GenBank/DDBJ whole genome shotgun (WGS) entry which is preliminary data.</text>
</comment>
<keyword evidence="2 4" id="KW-0694">RNA-binding</keyword>
<dbReference type="Pfam" id="PF01479">
    <property type="entry name" value="S4"/>
    <property type="match status" value="1"/>
</dbReference>
<dbReference type="Proteomes" id="UP000248039">
    <property type="component" value="Unassembled WGS sequence"/>
</dbReference>
<dbReference type="OrthoDB" id="9797176at2"/>
<dbReference type="InterPro" id="IPR002942">
    <property type="entry name" value="S4_RNA-bd"/>
</dbReference>
<sequence>MAVDEGSTTGSARVDAWIWAVRLAKTRSAAAADCRAGHVRVNGERAKPAQALRVGDEVRVRQENWDRVVIVSRLISKRVGASVAVECYVDKSLPRPTGDQAGMFAVRDRGAGRPTKQDRRALDKVLGARQAGRPSK</sequence>
<feature type="domain" description="RNA-binding S4" evidence="6">
    <location>
        <begin position="12"/>
        <end position="79"/>
    </location>
</feature>
<dbReference type="RefSeq" id="WP_110670088.1">
    <property type="nucleotide sequence ID" value="NZ_PYBW01000049.1"/>
</dbReference>
<dbReference type="SUPFAM" id="SSF55174">
    <property type="entry name" value="Alpha-L RNA-binding motif"/>
    <property type="match status" value="1"/>
</dbReference>
<dbReference type="CDD" id="cd00165">
    <property type="entry name" value="S4"/>
    <property type="match status" value="1"/>
</dbReference>
<name>A0A2V4NQU3_9ACTN</name>
<comment type="similarity">
    <text evidence="1">Belongs to the HSP15 family.</text>
</comment>
<dbReference type="GO" id="GO:0034605">
    <property type="term" value="P:cellular response to heat"/>
    <property type="evidence" value="ECO:0007669"/>
    <property type="project" value="InterPro"/>
</dbReference>
<dbReference type="AlphaFoldDB" id="A0A2V4NQU3"/>
<evidence type="ECO:0000256" key="1">
    <source>
        <dbReference type="ARBA" id="ARBA00008396"/>
    </source>
</evidence>
<dbReference type="GO" id="GO:0043023">
    <property type="term" value="F:ribosomal large subunit binding"/>
    <property type="evidence" value="ECO:0007669"/>
    <property type="project" value="InterPro"/>
</dbReference>
<evidence type="ECO:0000313" key="7">
    <source>
        <dbReference type="EMBL" id="PYC78563.1"/>
    </source>
</evidence>